<keyword evidence="4" id="KW-0863">Zinc-finger</keyword>
<organism evidence="9 10">
    <name type="scientific">macacine gammaherpesvirus 12</name>
    <dbReference type="NCBI Taxonomy" id="2560571"/>
    <lineage>
        <taxon>Viruses</taxon>
        <taxon>Duplodnaviria</taxon>
        <taxon>Heunggongvirae</taxon>
        <taxon>Peploviricota</taxon>
        <taxon>Herviviricetes</taxon>
        <taxon>Herpesvirales</taxon>
        <taxon>Orthoherpesviridae</taxon>
        <taxon>Gammaherpesvirinae</taxon>
        <taxon>Rhadinovirus</taxon>
        <taxon>Rhadinovirus macacinegamma12</taxon>
    </lineage>
</organism>
<dbReference type="GO" id="GO:0046765">
    <property type="term" value="P:viral budding from nuclear membrane"/>
    <property type="evidence" value="ECO:0007669"/>
    <property type="project" value="InterPro"/>
</dbReference>
<dbReference type="HAMAP" id="MF_04023">
    <property type="entry name" value="HSV_NEC1"/>
    <property type="match status" value="1"/>
</dbReference>
<accession>A0A0B5D3P0</accession>
<keyword evidence="7" id="KW-0472">Membrane</keyword>
<proteinExistence type="inferred from homology"/>
<reference evidence="9 10" key="1">
    <citation type="submission" date="2018-02" db="EMBL/GenBank/DDBJ databases">
        <title>Complete genome sequence of MneRV2, the pig-tailed macaque RV2 rhadinovirus, and evolutionary relationship with rhesus macaque RRV and human herpesvirus 8/KSHV.</title>
        <authorList>
            <person name="Rose T.M."/>
            <person name="Bruce A.G."/>
        </authorList>
    </citation>
    <scope>NUCLEOTIDE SEQUENCE [LARGE SCALE GENOMIC DNA]</scope>
    <source>
        <strain evidence="9 10">J97167</strain>
    </source>
</reference>
<evidence type="ECO:0000256" key="8">
    <source>
        <dbReference type="SAM" id="MobiDB-lite"/>
    </source>
</evidence>
<dbReference type="GO" id="GO:0008270">
    <property type="term" value="F:zinc ion binding"/>
    <property type="evidence" value="ECO:0007669"/>
    <property type="project" value="UniProtKB-KW"/>
</dbReference>
<dbReference type="InterPro" id="IPR021152">
    <property type="entry name" value="Herpes_UL31"/>
</dbReference>
<dbReference type="Pfam" id="PF02718">
    <property type="entry name" value="Herpes_UL31"/>
    <property type="match status" value="1"/>
</dbReference>
<evidence type="ECO:0000256" key="1">
    <source>
        <dbReference type="ARBA" id="ARBA00022553"/>
    </source>
</evidence>
<evidence type="ECO:0000256" key="6">
    <source>
        <dbReference type="ARBA" id="ARBA00022870"/>
    </source>
</evidence>
<evidence type="ECO:0000256" key="5">
    <source>
        <dbReference type="ARBA" id="ARBA00022833"/>
    </source>
</evidence>
<evidence type="ECO:0000256" key="7">
    <source>
        <dbReference type="ARBA" id="ARBA00023136"/>
    </source>
</evidence>
<evidence type="ECO:0000256" key="2">
    <source>
        <dbReference type="ARBA" id="ARBA00022562"/>
    </source>
</evidence>
<keyword evidence="10" id="KW-1185">Reference proteome</keyword>
<evidence type="ECO:0000256" key="3">
    <source>
        <dbReference type="ARBA" id="ARBA00022723"/>
    </source>
</evidence>
<dbReference type="EMBL" id="KP265674">
    <property type="protein sequence ID" value="AJE29726.1"/>
    <property type="molecule type" value="Genomic_DNA"/>
</dbReference>
<evidence type="ECO:0000313" key="10">
    <source>
        <dbReference type="Proteomes" id="UP000297089"/>
    </source>
</evidence>
<dbReference type="KEGG" id="vg:65099609"/>
<protein>
    <submittedName>
        <fullName evidence="9">ORF69</fullName>
    </submittedName>
</protein>
<keyword evidence="3" id="KW-0479">Metal-binding</keyword>
<evidence type="ECO:0000313" key="9">
    <source>
        <dbReference type="EMBL" id="AJE29726.1"/>
    </source>
</evidence>
<feature type="region of interest" description="Disordered" evidence="8">
    <location>
        <begin position="1"/>
        <end position="34"/>
    </location>
</feature>
<gene>
    <name evidence="9" type="primary">ORF69</name>
</gene>
<name>A0A0B5D3P0_9GAMA</name>
<keyword evidence="6" id="KW-1043">Host membrane</keyword>
<feature type="compositionally biased region" description="Basic residues" evidence="8">
    <location>
        <begin position="1"/>
        <end position="10"/>
    </location>
</feature>
<keyword evidence="1" id="KW-0597">Phosphoprotein</keyword>
<dbReference type="Proteomes" id="UP000297089">
    <property type="component" value="Segment"/>
</dbReference>
<evidence type="ECO:0000256" key="4">
    <source>
        <dbReference type="ARBA" id="ARBA00022771"/>
    </source>
</evidence>
<keyword evidence="5" id="KW-0862">Zinc</keyword>
<sequence>MPKQPKRRSVSRTPYAPSVKTRHRSHSTELASRRGSCKSEITQWKKLVSDTQFFSAVTRRHELGVDFLREMGTPICTSRAVMLPLNLKTIAPGRCVSLSSFGHSSNMGFNCSSCTPTDRSAVSLEANALGEDSARKNSELCSVALTFYHHAEKVVQHKGFYLSLLSHSMEIVRKSFTQPGLLYAHLVLKTFGHDPLPIFTVDADERLTLCAVFHARDLHLGETSLRLIMDNLPNYNITVDCIKQTYIIKFTPSRPDNSTVTVPVNSICEAVATLDCTDEFREEIQRGTAIVNSQGSS</sequence>
<keyword evidence="2" id="KW-1048">Host nucleus</keyword>